<organism evidence="2 3">
    <name type="scientific">Pseudoxanthomonas wuyuanensis</name>
    <dbReference type="NCBI Taxonomy" id="1073196"/>
    <lineage>
        <taxon>Bacteria</taxon>
        <taxon>Pseudomonadati</taxon>
        <taxon>Pseudomonadota</taxon>
        <taxon>Gammaproteobacteria</taxon>
        <taxon>Lysobacterales</taxon>
        <taxon>Lysobacteraceae</taxon>
        <taxon>Pseudoxanthomonas</taxon>
    </lineage>
</organism>
<feature type="signal peptide" evidence="1">
    <location>
        <begin position="1"/>
        <end position="23"/>
    </location>
</feature>
<evidence type="ECO:0000313" key="2">
    <source>
        <dbReference type="EMBL" id="SOD56940.1"/>
    </source>
</evidence>
<dbReference type="RefSeq" id="WP_097123356.1">
    <property type="nucleotide sequence ID" value="NZ_OCND01000011.1"/>
</dbReference>
<dbReference type="PROSITE" id="PS51257">
    <property type="entry name" value="PROKAR_LIPOPROTEIN"/>
    <property type="match status" value="1"/>
</dbReference>
<reference evidence="2 3" key="1">
    <citation type="submission" date="2017-09" db="EMBL/GenBank/DDBJ databases">
        <authorList>
            <person name="Ehlers B."/>
            <person name="Leendertz F.H."/>
        </authorList>
    </citation>
    <scope>NUCLEOTIDE SEQUENCE [LARGE SCALE GENOMIC DNA]</scope>
    <source>
        <strain evidence="2 3">CGMCC 1.10978</strain>
    </source>
</reference>
<feature type="chain" id="PRO_5011973220" evidence="1">
    <location>
        <begin position="24"/>
        <end position="77"/>
    </location>
</feature>
<dbReference type="Proteomes" id="UP000219374">
    <property type="component" value="Unassembled WGS sequence"/>
</dbReference>
<evidence type="ECO:0000313" key="3">
    <source>
        <dbReference type="Proteomes" id="UP000219374"/>
    </source>
</evidence>
<accession>A0A286DE69</accession>
<dbReference type="AlphaFoldDB" id="A0A286DE69"/>
<keyword evidence="1" id="KW-0732">Signal</keyword>
<sequence length="77" mass="8563">MNIMLRIAAVSLSALLLSACAGTQEMTRSDAPAAEPQARPELTRDELYIAYVERVARRRGIHVMWVNPPQKRLAGTE</sequence>
<dbReference type="OrthoDB" id="6240183at2"/>
<keyword evidence="3" id="KW-1185">Reference proteome</keyword>
<proteinExistence type="predicted"/>
<dbReference type="EMBL" id="OCND01000011">
    <property type="protein sequence ID" value="SOD56940.1"/>
    <property type="molecule type" value="Genomic_DNA"/>
</dbReference>
<evidence type="ECO:0000256" key="1">
    <source>
        <dbReference type="SAM" id="SignalP"/>
    </source>
</evidence>
<protein>
    <submittedName>
        <fullName evidence="2">Uncharacterized protein</fullName>
    </submittedName>
</protein>
<gene>
    <name evidence="2" type="ORF">SAMN06296416_11185</name>
</gene>
<name>A0A286DE69_9GAMM</name>